<evidence type="ECO:0000313" key="3">
    <source>
        <dbReference type="Proteomes" id="UP000250321"/>
    </source>
</evidence>
<sequence>MDVLEVISNGPLVPHIYCDENGHLQEARSRPEHDQGLASSEHRKEVGGLPLPKMLEDGSCMAQI</sequence>
<feature type="region of interest" description="Disordered" evidence="1">
    <location>
        <begin position="25"/>
        <end position="64"/>
    </location>
</feature>
<proteinExistence type="predicted"/>
<keyword evidence="3" id="KW-1185">Reference proteome</keyword>
<evidence type="ECO:0000313" key="2">
    <source>
        <dbReference type="EMBL" id="PQQ14500.1"/>
    </source>
</evidence>
<gene>
    <name evidence="2" type="ORF">Pyn_15636</name>
</gene>
<dbReference type="EMBL" id="PJQY01000258">
    <property type="protein sequence ID" value="PQQ14500.1"/>
    <property type="molecule type" value="Genomic_DNA"/>
</dbReference>
<accession>A0A314Z726</accession>
<protein>
    <submittedName>
        <fullName evidence="2">Uncharacterized protein</fullName>
    </submittedName>
</protein>
<feature type="compositionally biased region" description="Basic and acidic residues" evidence="1">
    <location>
        <begin position="25"/>
        <end position="46"/>
    </location>
</feature>
<name>A0A314Z726_PRUYE</name>
<dbReference type="AlphaFoldDB" id="A0A314Z726"/>
<organism evidence="2 3">
    <name type="scientific">Prunus yedoensis var. nudiflora</name>
    <dbReference type="NCBI Taxonomy" id="2094558"/>
    <lineage>
        <taxon>Eukaryota</taxon>
        <taxon>Viridiplantae</taxon>
        <taxon>Streptophyta</taxon>
        <taxon>Embryophyta</taxon>
        <taxon>Tracheophyta</taxon>
        <taxon>Spermatophyta</taxon>
        <taxon>Magnoliopsida</taxon>
        <taxon>eudicotyledons</taxon>
        <taxon>Gunneridae</taxon>
        <taxon>Pentapetalae</taxon>
        <taxon>rosids</taxon>
        <taxon>fabids</taxon>
        <taxon>Rosales</taxon>
        <taxon>Rosaceae</taxon>
        <taxon>Amygdaloideae</taxon>
        <taxon>Amygdaleae</taxon>
        <taxon>Prunus</taxon>
    </lineage>
</organism>
<dbReference type="Proteomes" id="UP000250321">
    <property type="component" value="Unassembled WGS sequence"/>
</dbReference>
<evidence type="ECO:0000256" key="1">
    <source>
        <dbReference type="SAM" id="MobiDB-lite"/>
    </source>
</evidence>
<reference evidence="2 3" key="1">
    <citation type="submission" date="2018-02" db="EMBL/GenBank/DDBJ databases">
        <title>Draft genome of wild Prunus yedoensis var. nudiflora.</title>
        <authorList>
            <person name="Baek S."/>
            <person name="Kim J.-H."/>
            <person name="Choi K."/>
            <person name="Kim G.-B."/>
            <person name="Cho A."/>
            <person name="Jang H."/>
            <person name="Shin C.-H."/>
            <person name="Yu H.-J."/>
            <person name="Mun J.-H."/>
        </authorList>
    </citation>
    <scope>NUCLEOTIDE SEQUENCE [LARGE SCALE GENOMIC DNA]</scope>
    <source>
        <strain evidence="3">cv. Jeju island</strain>
        <tissue evidence="2">Leaf</tissue>
    </source>
</reference>
<comment type="caution">
    <text evidence="2">The sequence shown here is derived from an EMBL/GenBank/DDBJ whole genome shotgun (WGS) entry which is preliminary data.</text>
</comment>